<sequence>MPNRVPTEELPILETLINVRNRLQILKRDRDKYVNPADVTALYEEEKLLNVSREQSLSPPTENNRVNDVLDDVFQLLSLFFMDIGKKRETPAVYVQLSTIKQCLRTLDESGAYTIDELVPYQERLKEIARIIEMDGNNDVVPESHLKLLTQKLRSCEKLLNQLFESGSYISAELAPTQKRLIEIKRELGNMGAKAQFQIDEIRTLQGELRKIDGMRVDGKFLSSDGSIPSGQAQVIGLLEECYENCHDLIASKGVVSNELKPIYARLVDLKSSLERLVITHRWTLRETDVWIYQRQLSEFDSIRTDGNFCDSEGKIIEGQTVLLYLLHKCYHIIYRILSSNEPVAEALVPIHNQLQTVRRFLNEAKKWGGPFTARDLYPYQMKLASIDNLRVDGKFLDEDGGVPEGQGIVMALLNECYDILFELKSDIVDEI</sequence>
<dbReference type="InterPro" id="IPR018810">
    <property type="entry name" value="UPF0662"/>
</dbReference>
<accession>A0A9N8YTA8</accession>
<dbReference type="Pfam" id="PF10303">
    <property type="entry name" value="DUF2408"/>
    <property type="match status" value="2"/>
</dbReference>
<dbReference type="AlphaFoldDB" id="A0A9N8YTA8"/>
<evidence type="ECO:0000313" key="2">
    <source>
        <dbReference type="Proteomes" id="UP000789508"/>
    </source>
</evidence>
<organism evidence="1 2">
    <name type="scientific">Ambispora leptoticha</name>
    <dbReference type="NCBI Taxonomy" id="144679"/>
    <lineage>
        <taxon>Eukaryota</taxon>
        <taxon>Fungi</taxon>
        <taxon>Fungi incertae sedis</taxon>
        <taxon>Mucoromycota</taxon>
        <taxon>Glomeromycotina</taxon>
        <taxon>Glomeromycetes</taxon>
        <taxon>Archaeosporales</taxon>
        <taxon>Ambisporaceae</taxon>
        <taxon>Ambispora</taxon>
    </lineage>
</organism>
<keyword evidence="2" id="KW-1185">Reference proteome</keyword>
<dbReference type="EMBL" id="CAJVPS010000097">
    <property type="protein sequence ID" value="CAG8451368.1"/>
    <property type="molecule type" value="Genomic_DNA"/>
</dbReference>
<reference evidence="1" key="1">
    <citation type="submission" date="2021-06" db="EMBL/GenBank/DDBJ databases">
        <authorList>
            <person name="Kallberg Y."/>
            <person name="Tangrot J."/>
            <person name="Rosling A."/>
        </authorList>
    </citation>
    <scope>NUCLEOTIDE SEQUENCE</scope>
    <source>
        <strain evidence="1">FL130A</strain>
    </source>
</reference>
<dbReference type="OrthoDB" id="2011986at2759"/>
<dbReference type="PANTHER" id="PTHR28086:SF1">
    <property type="entry name" value="CU(2+) SUPPRESSING AND BLEOMYCIN SENSITIVE PROTEIN 1"/>
    <property type="match status" value="1"/>
</dbReference>
<dbReference type="PANTHER" id="PTHR28086">
    <property type="entry name" value="UPF0662 PROTEIN YPL260W"/>
    <property type="match status" value="1"/>
</dbReference>
<protein>
    <submittedName>
        <fullName evidence="1">6707_t:CDS:1</fullName>
    </submittedName>
</protein>
<dbReference type="GO" id="GO:0005634">
    <property type="term" value="C:nucleus"/>
    <property type="evidence" value="ECO:0007669"/>
    <property type="project" value="TreeGrafter"/>
</dbReference>
<comment type="caution">
    <text evidence="1">The sequence shown here is derived from an EMBL/GenBank/DDBJ whole genome shotgun (WGS) entry which is preliminary data.</text>
</comment>
<name>A0A9N8YTA8_9GLOM</name>
<proteinExistence type="predicted"/>
<dbReference type="GO" id="GO:0005737">
    <property type="term" value="C:cytoplasm"/>
    <property type="evidence" value="ECO:0007669"/>
    <property type="project" value="TreeGrafter"/>
</dbReference>
<dbReference type="Proteomes" id="UP000789508">
    <property type="component" value="Unassembled WGS sequence"/>
</dbReference>
<evidence type="ECO:0000313" key="1">
    <source>
        <dbReference type="EMBL" id="CAG8451368.1"/>
    </source>
</evidence>
<gene>
    <name evidence="1" type="ORF">ALEPTO_LOCUS1027</name>
</gene>